<accession>A0A832D0Y8</accession>
<reference evidence="3" key="1">
    <citation type="journal article" date="2020" name="mSystems">
        <title>Genome- and Community-Level Interaction Insights into Carbon Utilization and Element Cycling Functions of Hydrothermarchaeota in Hydrothermal Sediment.</title>
        <authorList>
            <person name="Zhou Z."/>
            <person name="Liu Y."/>
            <person name="Xu W."/>
            <person name="Pan J."/>
            <person name="Luo Z.H."/>
            <person name="Li M."/>
        </authorList>
    </citation>
    <scope>NUCLEOTIDE SEQUENCE</scope>
    <source>
        <strain evidence="3">SpSt-667</strain>
    </source>
</reference>
<dbReference type="Pfam" id="PF04457">
    <property type="entry name" value="MJ1316"/>
    <property type="match status" value="1"/>
</dbReference>
<feature type="domain" description="MJ1316 RNA cyclic group end recognition" evidence="2">
    <location>
        <begin position="83"/>
        <end position="161"/>
    </location>
</feature>
<comment type="caution">
    <text evidence="3">The sequence shown here is derived from an EMBL/GenBank/DDBJ whole genome shotgun (WGS) entry which is preliminary data.</text>
</comment>
<dbReference type="AlphaFoldDB" id="A0A832D0Y8"/>
<dbReference type="HAMAP" id="MF_01245">
    <property type="entry name" value="UPF0248"/>
    <property type="match status" value="1"/>
</dbReference>
<gene>
    <name evidence="3" type="ORF">ENU41_08470</name>
</gene>
<proteinExistence type="inferred from homology"/>
<name>A0A832D0Y8_9CREN</name>
<sequence length="164" mass="19408">MIKFITYINPSYPIHISSTTTYLLLTTIIYAEKNCFVITGKLFPLSIDALLQSIYTLIKYYGNNIFALNPRFIKKMRFKPLRLKEVINKILYKYQNSLDDYLLVIIDRMCESNTKYIKFSHVKHVDNNYLYISSGIEEETVIPIHRVIRIEKTNGEVIWSRIKQ</sequence>
<evidence type="ECO:0000259" key="2">
    <source>
        <dbReference type="Pfam" id="PF04457"/>
    </source>
</evidence>
<dbReference type="InterPro" id="IPR007547">
    <property type="entry name" value="UPF0248"/>
</dbReference>
<protein>
    <recommendedName>
        <fullName evidence="1">UPF0248 protein ENU41_08470</fullName>
    </recommendedName>
</protein>
<comment type="similarity">
    <text evidence="1">Belongs to the UPF0248 family.</text>
</comment>
<organism evidence="3">
    <name type="scientific">Ignisphaera aggregans</name>
    <dbReference type="NCBI Taxonomy" id="334771"/>
    <lineage>
        <taxon>Archaea</taxon>
        <taxon>Thermoproteota</taxon>
        <taxon>Thermoprotei</taxon>
        <taxon>Desulfurococcales</taxon>
        <taxon>Desulfurococcaceae</taxon>
        <taxon>Ignisphaera</taxon>
    </lineage>
</organism>
<dbReference type="InterPro" id="IPR040459">
    <property type="entry name" value="MJ1316"/>
</dbReference>
<dbReference type="EMBL" id="DTCK01000045">
    <property type="protein sequence ID" value="HGQ36687.1"/>
    <property type="molecule type" value="Genomic_DNA"/>
</dbReference>
<evidence type="ECO:0000256" key="1">
    <source>
        <dbReference type="HAMAP-Rule" id="MF_01245"/>
    </source>
</evidence>
<evidence type="ECO:0000313" key="3">
    <source>
        <dbReference type="EMBL" id="HGQ36687.1"/>
    </source>
</evidence>